<comment type="catalytic activity">
    <reaction evidence="9">
        <text>a 2'-deoxyadenosine in DNA + S-adenosyl-L-methionine = an N(6)-methyl-2'-deoxyadenosine in DNA + S-adenosyl-L-homocysteine + H(+)</text>
        <dbReference type="Rhea" id="RHEA:15197"/>
        <dbReference type="Rhea" id="RHEA-COMP:12418"/>
        <dbReference type="Rhea" id="RHEA-COMP:12419"/>
        <dbReference type="ChEBI" id="CHEBI:15378"/>
        <dbReference type="ChEBI" id="CHEBI:57856"/>
        <dbReference type="ChEBI" id="CHEBI:59789"/>
        <dbReference type="ChEBI" id="CHEBI:90615"/>
        <dbReference type="ChEBI" id="CHEBI:90616"/>
        <dbReference type="EC" id="2.1.1.72"/>
    </reaction>
</comment>
<accession>A0A1G2C0G2</accession>
<evidence type="ECO:0000313" key="13">
    <source>
        <dbReference type="EMBL" id="OGY93897.1"/>
    </source>
</evidence>
<dbReference type="EC" id="2.1.1.72" evidence="3"/>
<reference evidence="13 14" key="1">
    <citation type="journal article" date="2016" name="Nat. Commun.">
        <title>Thousands of microbial genomes shed light on interconnected biogeochemical processes in an aquifer system.</title>
        <authorList>
            <person name="Anantharaman K."/>
            <person name="Brown C.T."/>
            <person name="Hug L.A."/>
            <person name="Sharon I."/>
            <person name="Castelle C.J."/>
            <person name="Probst A.J."/>
            <person name="Thomas B.C."/>
            <person name="Singh A."/>
            <person name="Wilkins M.J."/>
            <person name="Karaoz U."/>
            <person name="Brodie E.L."/>
            <person name="Williams K.H."/>
            <person name="Hubbard S.S."/>
            <person name="Banfield J.F."/>
        </authorList>
    </citation>
    <scope>NUCLEOTIDE SEQUENCE [LARGE SCALE GENOMIC DNA]</scope>
</reference>
<dbReference type="InterPro" id="IPR003356">
    <property type="entry name" value="DNA_methylase_A-5"/>
</dbReference>
<dbReference type="GO" id="GO:0008170">
    <property type="term" value="F:N-methyltransferase activity"/>
    <property type="evidence" value="ECO:0007669"/>
    <property type="project" value="InterPro"/>
</dbReference>
<dbReference type="PANTHER" id="PTHR42933">
    <property type="entry name" value="SLR6095 PROTEIN"/>
    <property type="match status" value="1"/>
</dbReference>
<dbReference type="CDD" id="cd17252">
    <property type="entry name" value="RMtype1_S_EcoKI-TRD1-CR1_like"/>
    <property type="match status" value="1"/>
</dbReference>
<evidence type="ECO:0000256" key="3">
    <source>
        <dbReference type="ARBA" id="ARBA00011900"/>
    </source>
</evidence>
<evidence type="ECO:0000256" key="8">
    <source>
        <dbReference type="ARBA" id="ARBA00023125"/>
    </source>
</evidence>
<keyword evidence="4" id="KW-0489">Methyltransferase</keyword>
<evidence type="ECO:0000256" key="4">
    <source>
        <dbReference type="ARBA" id="ARBA00022603"/>
    </source>
</evidence>
<dbReference type="Pfam" id="PF01420">
    <property type="entry name" value="Methylase_S"/>
    <property type="match status" value="1"/>
</dbReference>
<protein>
    <recommendedName>
        <fullName evidence="3">site-specific DNA-methyltransferase (adenine-specific)</fullName>
        <ecNumber evidence="3">2.1.1.72</ecNumber>
    </recommendedName>
</protein>
<comment type="similarity">
    <text evidence="1">Belongs to the N(4)/N(6)-methyltransferase family.</text>
</comment>
<dbReference type="InterPro" id="IPR044946">
    <property type="entry name" value="Restrct_endonuc_typeI_TRD_sf"/>
</dbReference>
<dbReference type="InterPro" id="IPR051537">
    <property type="entry name" value="DNA_Adenine_Mtase"/>
</dbReference>
<dbReference type="InterPro" id="IPR029063">
    <property type="entry name" value="SAM-dependent_MTases_sf"/>
</dbReference>
<evidence type="ECO:0000256" key="9">
    <source>
        <dbReference type="ARBA" id="ARBA00047942"/>
    </source>
</evidence>
<comment type="similarity">
    <text evidence="2">Belongs to the type-I restriction system S methylase family.</text>
</comment>
<dbReference type="AlphaFoldDB" id="A0A1G2C0G2"/>
<sequence length="660" mass="74892">MLNQDTKQKIKNARDILVGKVPDPKAQVEQITFALIYKFMDDMDKQSQELPGGKAQFFTNGYEKYAWSKILDPKLGGHERLELYAEAITRMSENKHIPQLFRDVFKDAFLPYRSPETLSLFLKEINGFSYDHSEDLGDSFEYLLSVLGSQGDAGQFRTPRHIIDFIVEVVAPKKDESVLDPACGTAGFLISAYKHILKEHKNKPLNPDEKSKLMKNLVGYDISPDMVRLSKVNMYLHGFAEPKIYEYDTLSSEEKWDETYDVIMANPPFMTPKGGIRPHKRFSVQANRSEVLFVDYIKEHLRPNSRAGVIVPEGIIFQSGSAYKQLRKMLIDDGLFAVVSLPAGVFNPYANVKTSILFFDNSLSKKTDKILFVRVLNDGFDLGAQRRPVDRNDLVRPDNELDAIKVLKGQRVAIETGTKNPWLLENSIFAYEITKEQISRTGDYNLSAEVYRVDNIGSKANTKWPIVEIKEVAEFVRGVTFSKKDQLYEESDNTIRVATTKAAQENGIVEKDLYFIPKSLIKKPETLIKQGDILISIANSLNLLGRTTFVGRQEKPTAFGAFMGLVRADSSKIIPEYLYRLISSQVAKEYFHVNAKTTTSISNLSTTVILNYKIPLPPLDVQKQIVKEIEGKQAIIENAKELISKVEREREQVLDKFLKG</sequence>
<dbReference type="SUPFAM" id="SSF53335">
    <property type="entry name" value="S-adenosyl-L-methionine-dependent methyltransferases"/>
    <property type="match status" value="1"/>
</dbReference>
<keyword evidence="5" id="KW-0808">Transferase</keyword>
<feature type="domain" description="Type I restriction modification DNA specificity" evidence="11">
    <location>
        <begin position="463"/>
        <end position="647"/>
    </location>
</feature>
<comment type="caution">
    <text evidence="13">The sequence shown here is derived from an EMBL/GenBank/DDBJ whole genome shotgun (WGS) entry which is preliminary data.</text>
</comment>
<evidence type="ECO:0000256" key="6">
    <source>
        <dbReference type="ARBA" id="ARBA00022691"/>
    </source>
</evidence>
<dbReference type="InterPro" id="IPR000055">
    <property type="entry name" value="Restrct_endonuc_typeI_TRD"/>
</dbReference>
<evidence type="ECO:0000256" key="2">
    <source>
        <dbReference type="ARBA" id="ARBA00010923"/>
    </source>
</evidence>
<dbReference type="InterPro" id="IPR038333">
    <property type="entry name" value="T1MK-like_N_sf"/>
</dbReference>
<dbReference type="Proteomes" id="UP000177626">
    <property type="component" value="Unassembled WGS sequence"/>
</dbReference>
<evidence type="ECO:0000256" key="1">
    <source>
        <dbReference type="ARBA" id="ARBA00006594"/>
    </source>
</evidence>
<dbReference type="PRINTS" id="PR00507">
    <property type="entry name" value="N12N6MTFRASE"/>
</dbReference>
<keyword evidence="8" id="KW-0238">DNA-binding</keyword>
<name>A0A1G2C0G2_9BACT</name>
<evidence type="ECO:0000259" key="12">
    <source>
        <dbReference type="Pfam" id="PF02384"/>
    </source>
</evidence>
<dbReference type="GO" id="GO:0003677">
    <property type="term" value="F:DNA binding"/>
    <property type="evidence" value="ECO:0007669"/>
    <property type="project" value="UniProtKB-KW"/>
</dbReference>
<keyword evidence="7" id="KW-0680">Restriction system</keyword>
<dbReference type="GO" id="GO:0009307">
    <property type="term" value="P:DNA restriction-modification system"/>
    <property type="evidence" value="ECO:0007669"/>
    <property type="project" value="UniProtKB-KW"/>
</dbReference>
<dbReference type="Gene3D" id="3.40.50.150">
    <property type="entry name" value="Vaccinia Virus protein VP39"/>
    <property type="match status" value="1"/>
</dbReference>
<evidence type="ECO:0000313" key="14">
    <source>
        <dbReference type="Proteomes" id="UP000177626"/>
    </source>
</evidence>
<evidence type="ECO:0000256" key="5">
    <source>
        <dbReference type="ARBA" id="ARBA00022679"/>
    </source>
</evidence>
<dbReference type="SUPFAM" id="SSF116734">
    <property type="entry name" value="DNA methylase specificity domain"/>
    <property type="match status" value="1"/>
</dbReference>
<dbReference type="Gene3D" id="1.20.1260.30">
    <property type="match status" value="1"/>
</dbReference>
<gene>
    <name evidence="13" type="ORF">A2406_03765</name>
</gene>
<evidence type="ECO:0000259" key="11">
    <source>
        <dbReference type="Pfam" id="PF01420"/>
    </source>
</evidence>
<evidence type="ECO:0000256" key="7">
    <source>
        <dbReference type="ARBA" id="ARBA00022747"/>
    </source>
</evidence>
<organism evidence="13 14">
    <name type="scientific">Candidatus Komeilibacteria bacterium RIFOXYC1_FULL_37_11</name>
    <dbReference type="NCBI Taxonomy" id="1798555"/>
    <lineage>
        <taxon>Bacteria</taxon>
        <taxon>Candidatus Komeiliibacteriota</taxon>
    </lineage>
</organism>
<dbReference type="GO" id="GO:0009007">
    <property type="term" value="F:site-specific DNA-methyltransferase (adenine-specific) activity"/>
    <property type="evidence" value="ECO:0007669"/>
    <property type="project" value="UniProtKB-EC"/>
</dbReference>
<dbReference type="Pfam" id="PF02384">
    <property type="entry name" value="N6_Mtase"/>
    <property type="match status" value="1"/>
</dbReference>
<dbReference type="GO" id="GO:0032259">
    <property type="term" value="P:methylation"/>
    <property type="evidence" value="ECO:0007669"/>
    <property type="project" value="UniProtKB-KW"/>
</dbReference>
<feature type="domain" description="DNA methylase adenine-specific" evidence="12">
    <location>
        <begin position="134"/>
        <end position="451"/>
    </location>
</feature>
<evidence type="ECO:0000256" key="10">
    <source>
        <dbReference type="SAM" id="Coils"/>
    </source>
</evidence>
<dbReference type="PANTHER" id="PTHR42933:SF3">
    <property type="entry name" value="TYPE I RESTRICTION ENZYME MJAVIII METHYLASE SUBUNIT"/>
    <property type="match status" value="1"/>
</dbReference>
<proteinExistence type="inferred from homology"/>
<keyword evidence="6" id="KW-0949">S-adenosyl-L-methionine</keyword>
<dbReference type="CDD" id="cd02440">
    <property type="entry name" value="AdoMet_MTases"/>
    <property type="match status" value="1"/>
</dbReference>
<dbReference type="Gene3D" id="3.90.220.20">
    <property type="entry name" value="DNA methylase specificity domains"/>
    <property type="match status" value="1"/>
</dbReference>
<feature type="coiled-coil region" evidence="10">
    <location>
        <begin position="629"/>
        <end position="656"/>
    </location>
</feature>
<dbReference type="EMBL" id="MHKQ01000015">
    <property type="protein sequence ID" value="OGY93897.1"/>
    <property type="molecule type" value="Genomic_DNA"/>
</dbReference>
<keyword evidence="10" id="KW-0175">Coiled coil</keyword>